<dbReference type="PIRSF" id="PIRSF018266">
    <property type="entry name" value="FecR"/>
    <property type="match status" value="1"/>
</dbReference>
<evidence type="ECO:0000259" key="4">
    <source>
        <dbReference type="PROSITE" id="PS51900"/>
    </source>
</evidence>
<dbReference type="Gene3D" id="2.60.120.1440">
    <property type="match status" value="1"/>
</dbReference>
<accession>A0AAE3SJU3</accession>
<evidence type="ECO:0000313" key="6">
    <source>
        <dbReference type="Proteomes" id="UP001207408"/>
    </source>
</evidence>
<dbReference type="InterPro" id="IPR032508">
    <property type="entry name" value="FecR_C"/>
</dbReference>
<dbReference type="GO" id="GO:0003677">
    <property type="term" value="F:DNA binding"/>
    <property type="evidence" value="ECO:0007669"/>
    <property type="project" value="UniProtKB-UniRule"/>
</dbReference>
<reference evidence="5" key="1">
    <citation type="submission" date="2022-10" db="EMBL/GenBank/DDBJ databases">
        <authorList>
            <person name="Yu W.X."/>
        </authorList>
    </citation>
    <scope>NUCLEOTIDE SEQUENCE</scope>
    <source>
        <strain evidence="5">D04</strain>
    </source>
</reference>
<comment type="caution">
    <text evidence="5">The sequence shown here is derived from an EMBL/GenBank/DDBJ whole genome shotgun (WGS) entry which is preliminary data.</text>
</comment>
<dbReference type="RefSeq" id="WP_301197967.1">
    <property type="nucleotide sequence ID" value="NZ_JAPDPI010000005.1"/>
</dbReference>
<name>A0AAE3SJU3_9BACT</name>
<dbReference type="Pfam" id="PF04773">
    <property type="entry name" value="FecR"/>
    <property type="match status" value="1"/>
</dbReference>
<dbReference type="PROSITE" id="PS51900">
    <property type="entry name" value="CB"/>
    <property type="match status" value="1"/>
</dbReference>
<dbReference type="Pfam" id="PF16344">
    <property type="entry name" value="FecR_C"/>
    <property type="match status" value="1"/>
</dbReference>
<keyword evidence="3" id="KW-0812">Transmembrane</keyword>
<protein>
    <submittedName>
        <fullName evidence="5">FecR domain-containing protein</fullName>
    </submittedName>
</protein>
<gene>
    <name evidence="5" type="ORF">OM074_03845</name>
</gene>
<keyword evidence="2" id="KW-0238">DNA-binding</keyword>
<feature type="transmembrane region" description="Helical" evidence="3">
    <location>
        <begin position="82"/>
        <end position="101"/>
    </location>
</feature>
<dbReference type="Proteomes" id="UP001207408">
    <property type="component" value="Unassembled WGS sequence"/>
</dbReference>
<dbReference type="InterPro" id="IPR006860">
    <property type="entry name" value="FecR"/>
</dbReference>
<dbReference type="Gene3D" id="3.55.50.30">
    <property type="match status" value="1"/>
</dbReference>
<dbReference type="InterPro" id="IPR044068">
    <property type="entry name" value="CB"/>
</dbReference>
<sequence>MTELIRKYLENIATEEERRELLEWLRDGKHYAEFCKVKKSWKNNLKNENINPVTEKGLVNFQSFMLNDTVAQTNKIIKLKSFYKYAAVVLLFIISGGGFYFSKYINNEPLYTKIAADRGSVATVTLPDSSKVWLNSGSTLEYSNGFGNSQRLLKLNGQAYFEVVKNKKVPFIVRSRDINVKVLGTRFTVDAYDNAVQASVVLEEGSVEMTPSRHPKQKMFLKPGEKIVYDSETEKAKRTNVRAERYSSWRNGILNFYNTPMRDVVRKLSNRYNFEFGLDQALEDMEVTFTVNQEDLPSVLDLLTTITPVNIVSKGDSILIKPYTK</sequence>
<keyword evidence="3" id="KW-1133">Transmembrane helix</keyword>
<proteinExistence type="predicted"/>
<dbReference type="PANTHER" id="PTHR30273:SF2">
    <property type="entry name" value="PROTEIN FECR"/>
    <property type="match status" value="1"/>
</dbReference>
<organism evidence="5 6">
    <name type="scientific">Plebeiibacterium marinum</name>
    <dbReference type="NCBI Taxonomy" id="2992111"/>
    <lineage>
        <taxon>Bacteria</taxon>
        <taxon>Pseudomonadati</taxon>
        <taxon>Bacteroidota</taxon>
        <taxon>Bacteroidia</taxon>
        <taxon>Marinilabiliales</taxon>
        <taxon>Marinilabiliaceae</taxon>
        <taxon>Plebeiibacterium</taxon>
    </lineage>
</organism>
<evidence type="ECO:0000256" key="3">
    <source>
        <dbReference type="SAM" id="Phobius"/>
    </source>
</evidence>
<keyword evidence="1" id="KW-0229">DNA integration</keyword>
<dbReference type="GO" id="GO:0016989">
    <property type="term" value="F:sigma factor antagonist activity"/>
    <property type="evidence" value="ECO:0007669"/>
    <property type="project" value="TreeGrafter"/>
</dbReference>
<dbReference type="FunFam" id="2.60.120.1440:FF:000001">
    <property type="entry name" value="Putative anti-sigma factor"/>
    <property type="match status" value="1"/>
</dbReference>
<dbReference type="InterPro" id="IPR012373">
    <property type="entry name" value="Ferrdict_sens_TM"/>
</dbReference>
<dbReference type="PANTHER" id="PTHR30273">
    <property type="entry name" value="PERIPLASMIC SIGNAL SENSOR AND SIGMA FACTOR ACTIVATOR FECR-RELATED"/>
    <property type="match status" value="1"/>
</dbReference>
<evidence type="ECO:0000256" key="1">
    <source>
        <dbReference type="ARBA" id="ARBA00022908"/>
    </source>
</evidence>
<dbReference type="GO" id="GO:0015074">
    <property type="term" value="P:DNA integration"/>
    <property type="evidence" value="ECO:0007669"/>
    <property type="project" value="UniProtKB-KW"/>
</dbReference>
<evidence type="ECO:0000313" key="5">
    <source>
        <dbReference type="EMBL" id="MCW3804745.1"/>
    </source>
</evidence>
<keyword evidence="6" id="KW-1185">Reference proteome</keyword>
<feature type="domain" description="Core-binding (CB)" evidence="4">
    <location>
        <begin position="1"/>
        <end position="87"/>
    </location>
</feature>
<dbReference type="EMBL" id="JAPDPI010000005">
    <property type="protein sequence ID" value="MCW3804745.1"/>
    <property type="molecule type" value="Genomic_DNA"/>
</dbReference>
<keyword evidence="3" id="KW-0472">Membrane</keyword>
<dbReference type="AlphaFoldDB" id="A0AAE3SJU3"/>
<evidence type="ECO:0000256" key="2">
    <source>
        <dbReference type="PROSITE-ProRule" id="PRU01248"/>
    </source>
</evidence>